<gene>
    <name evidence="2" type="ORF">QJ048_17670</name>
</gene>
<evidence type="ECO:0000313" key="3">
    <source>
        <dbReference type="Proteomes" id="UP001226434"/>
    </source>
</evidence>
<keyword evidence="3" id="KW-1185">Reference proteome</keyword>
<dbReference type="InterPro" id="IPR024618">
    <property type="entry name" value="DUF3857"/>
</dbReference>
<dbReference type="EMBL" id="JASBRG010000007">
    <property type="protein sequence ID" value="MDI3321629.1"/>
    <property type="molecule type" value="Genomic_DNA"/>
</dbReference>
<comment type="caution">
    <text evidence="2">The sequence shown here is derived from an EMBL/GenBank/DDBJ whole genome shotgun (WGS) entry which is preliminary data.</text>
</comment>
<evidence type="ECO:0000313" key="2">
    <source>
        <dbReference type="EMBL" id="MDI3321629.1"/>
    </source>
</evidence>
<reference evidence="2 3" key="1">
    <citation type="submission" date="2023-05" db="EMBL/GenBank/DDBJ databases">
        <title>Genome sequence of Pinibacter sp. MAH-24.</title>
        <authorList>
            <person name="Huq M.A."/>
        </authorList>
    </citation>
    <scope>NUCLEOTIDE SEQUENCE [LARGE SCALE GENOMIC DNA]</scope>
    <source>
        <strain evidence="2 3">MAH-24</strain>
    </source>
</reference>
<feature type="domain" description="DUF3857" evidence="1">
    <location>
        <begin position="71"/>
        <end position="224"/>
    </location>
</feature>
<evidence type="ECO:0000259" key="1">
    <source>
        <dbReference type="Pfam" id="PF12969"/>
    </source>
</evidence>
<protein>
    <submittedName>
        <fullName evidence="2">DUF3857 domain-containing protein</fullName>
    </submittedName>
</protein>
<organism evidence="2 3">
    <name type="scientific">Pinibacter soli</name>
    <dbReference type="NCBI Taxonomy" id="3044211"/>
    <lineage>
        <taxon>Bacteria</taxon>
        <taxon>Pseudomonadati</taxon>
        <taxon>Bacteroidota</taxon>
        <taxon>Chitinophagia</taxon>
        <taxon>Chitinophagales</taxon>
        <taxon>Chitinophagaceae</taxon>
        <taxon>Pinibacter</taxon>
    </lineage>
</organism>
<proteinExistence type="predicted"/>
<dbReference type="Gene3D" id="2.60.120.1130">
    <property type="match status" value="1"/>
</dbReference>
<name>A0ABT6RID9_9BACT</name>
<sequence length="681" mass="78155">MKNVLLTLGCSVMLSYALFSQTEKKVKEQMWDEAPAEFKVTKVPEKWKNESAVLIAVLREHSWETAKAGYKETFNSHYRIKLQDKAAVKEFSELSFNNNTVKTNLFGKTLRYRILGIKVIKANGGEKEIDLKDAVKDDAGSGKELKIPIPNLEPGDIIDYFAALKDENSSSLSDEELLEMKYPVIKQTLRFNLYDKLELTYKSFNGAPEFQRSFGDGCVVYTLEDNMREKSPDLLWDYDYRTAPNFRYRIKARQVSPDAKTLAVNTLNDISRFPGIDIGVVVDYMKGNFKGETDQKKITYELYNLLRNPLYLKAYFGIQQGNPLRLDNLPMEFFLVMSQCLNKYKISHDLMLAPSRSYGPFPNLVNLSSCDMVIRVNTTPKIYITRPTPFSIADETGYQYEGTNAAVKNTIDNLDTVGTSSKEQNITNMQIKVSLDDADKTKINIQRDVVAKGHTKEYHQGLVVTNYDYLKAYDLPKYQVERSRLMGGIIKEYNKEKDKYEQRLTTDYNERDKRIKDEIESEMDVKISNFKLNLKSIGMWETQPTTEYSESFTIENLTKKAGPNTIIELGKVIEKQLEIKDDQLKRTRDIYMAYPRTFSNDIEFAIPDGYSVEGVENFNIKIENAAGAFVSTAKVEGKNLVIHTTKYYINNFYPASDWTKITAFTKSAQGFYNAKILLKKN</sequence>
<dbReference type="RefSeq" id="WP_282335734.1">
    <property type="nucleotide sequence ID" value="NZ_JASBRG010000007.1"/>
</dbReference>
<accession>A0ABT6RID9</accession>
<dbReference type="Gene3D" id="2.60.40.3140">
    <property type="match status" value="1"/>
</dbReference>
<dbReference type="Pfam" id="PF12969">
    <property type="entry name" value="DUF3857"/>
    <property type="match status" value="1"/>
</dbReference>
<dbReference type="Proteomes" id="UP001226434">
    <property type="component" value="Unassembled WGS sequence"/>
</dbReference>